<dbReference type="PANTHER" id="PTHR46363">
    <property type="entry name" value="DEOXYRIBONUCLEASE TATDN2-RELATED"/>
    <property type="match status" value="1"/>
</dbReference>
<comment type="similarity">
    <text evidence="1">Belongs to the metallo-dependent hydrolases superfamily. TatD-type hydrolase family.</text>
</comment>
<feature type="region of interest" description="Disordered" evidence="3">
    <location>
        <begin position="443"/>
        <end position="544"/>
    </location>
</feature>
<dbReference type="CDD" id="cd01310">
    <property type="entry name" value="TatD_DNAse"/>
    <property type="match status" value="1"/>
</dbReference>
<feature type="compositionally biased region" description="Basic and acidic residues" evidence="3">
    <location>
        <begin position="404"/>
        <end position="421"/>
    </location>
</feature>
<dbReference type="SUPFAM" id="SSF51556">
    <property type="entry name" value="Metallo-dependent hydrolases"/>
    <property type="match status" value="1"/>
</dbReference>
<proteinExistence type="inferred from homology"/>
<evidence type="ECO:0000256" key="2">
    <source>
        <dbReference type="ARBA" id="ARBA00022801"/>
    </source>
</evidence>
<dbReference type="InterPro" id="IPR018228">
    <property type="entry name" value="DNase_TatD-rel_CS"/>
</dbReference>
<dbReference type="InterPro" id="IPR032466">
    <property type="entry name" value="Metal_Hydrolase"/>
</dbReference>
<evidence type="ECO:0000256" key="3">
    <source>
        <dbReference type="SAM" id="MobiDB-lite"/>
    </source>
</evidence>
<feature type="region of interest" description="Disordered" evidence="3">
    <location>
        <begin position="51"/>
        <end position="78"/>
    </location>
</feature>
<feature type="region of interest" description="Disordered" evidence="3">
    <location>
        <begin position="643"/>
        <end position="662"/>
    </location>
</feature>
<gene>
    <name evidence="4" type="ORF">CAUJ_LOCUS7789</name>
</gene>
<dbReference type="Pfam" id="PF01026">
    <property type="entry name" value="TatD_DNase"/>
    <property type="match status" value="1"/>
</dbReference>
<feature type="compositionally biased region" description="Polar residues" evidence="3">
    <location>
        <begin position="371"/>
        <end position="381"/>
    </location>
</feature>
<feature type="compositionally biased region" description="Polar residues" evidence="3">
    <location>
        <begin position="443"/>
        <end position="454"/>
    </location>
</feature>
<keyword evidence="5" id="KW-1185">Reference proteome</keyword>
<protein>
    <submittedName>
        <fullName evidence="4">Uncharacterized protein</fullName>
    </submittedName>
</protein>
<reference evidence="4" key="1">
    <citation type="submission" date="2020-10" db="EMBL/GenBank/DDBJ databases">
        <authorList>
            <person name="Kikuchi T."/>
        </authorList>
    </citation>
    <scope>NUCLEOTIDE SEQUENCE</scope>
    <source>
        <strain evidence="4">NKZ352</strain>
    </source>
</reference>
<feature type="compositionally biased region" description="Basic and acidic residues" evidence="3">
    <location>
        <begin position="51"/>
        <end position="63"/>
    </location>
</feature>
<dbReference type="AlphaFoldDB" id="A0A8S1HEY9"/>
<dbReference type="PROSITE" id="PS01137">
    <property type="entry name" value="TATD_1"/>
    <property type="match status" value="1"/>
</dbReference>
<feature type="compositionally biased region" description="Basic and acidic residues" evidence="3">
    <location>
        <begin position="649"/>
        <end position="662"/>
    </location>
</feature>
<dbReference type="GO" id="GO:0016788">
    <property type="term" value="F:hydrolase activity, acting on ester bonds"/>
    <property type="evidence" value="ECO:0007669"/>
    <property type="project" value="InterPro"/>
</dbReference>
<dbReference type="EMBL" id="CAJGYM010000024">
    <property type="protein sequence ID" value="CAD6191870.1"/>
    <property type="molecule type" value="Genomic_DNA"/>
</dbReference>
<evidence type="ECO:0000313" key="5">
    <source>
        <dbReference type="Proteomes" id="UP000835052"/>
    </source>
</evidence>
<evidence type="ECO:0000256" key="1">
    <source>
        <dbReference type="ARBA" id="ARBA00009275"/>
    </source>
</evidence>
<name>A0A8S1HEY9_9PELO</name>
<organism evidence="4 5">
    <name type="scientific">Caenorhabditis auriculariae</name>
    <dbReference type="NCBI Taxonomy" id="2777116"/>
    <lineage>
        <taxon>Eukaryota</taxon>
        <taxon>Metazoa</taxon>
        <taxon>Ecdysozoa</taxon>
        <taxon>Nematoda</taxon>
        <taxon>Chromadorea</taxon>
        <taxon>Rhabditida</taxon>
        <taxon>Rhabditina</taxon>
        <taxon>Rhabditomorpha</taxon>
        <taxon>Rhabditoidea</taxon>
        <taxon>Rhabditidae</taxon>
        <taxon>Peloderinae</taxon>
        <taxon>Caenorhabditis</taxon>
    </lineage>
</organism>
<accession>A0A8S1HEY9</accession>
<dbReference type="Proteomes" id="UP000835052">
    <property type="component" value="Unassembled WGS sequence"/>
</dbReference>
<dbReference type="OrthoDB" id="5850839at2759"/>
<keyword evidence="2" id="KW-0378">Hydrolase</keyword>
<sequence>MRSFLENRDRFGKAPSGIEHVGILKKAVDETQFFNSGLRNNQRIHNARHVKFEEGPTSPREDSIQNVSSRKSERIQGLQKSNFDETSFSNGTTIRTVGFTNNESIQTPQMKFRGDSFPRLLYSDREGSKLLEMTDSDETEDCATTATETIRISRALRDRKEGKCLKLKYGVVQRQKQKKALARLFIEESHHNFGTTIKTFGESMIFQEEQKENEFLKREEKEIQRQERKKAVSRLFMVDEGNSSTTIKTIGFLEDLREQIESDSLGEEEEFQRRERKKFRGRGYSRRKVRKILIQLTEASMTHSFGERRKTEIESQQFMEEESSESIMITIGNPRASELLKRMKGQNQPLERRNGTLRQFMMESERAYGTTIKTIGNTGEENNQKKESEEIRSPETVESPKFAKKQEESEPSRRVKEENLRPERKGGILRLFMMESEKAYGTTIRTIGNSGRSRNQNDERRSSMMVGCVAEAVADTTPDDSPTKNPPGSLPTKKPRRPDQLLYTPRQRALESPNSSEKVGNSPPNFRREEKSVSPLALPSRSPMKALARIEKKSPLTKKEASPQRVIQRLIQHISSPQNGDRKEPRDLMKEKDLKKLVETPSTSFDCCEHEEIRPVKKFSKPTLSKEFCEKVLGTLSSEPITARTRRSLKQEQKSEEKKEDEPLKFIDSHFHPDFIYNKIPGKKQNDGLDEWVQKYPNAFPDSFEGAIANFIDVPRYLEQNKNSTIKWIQREIQSELYVGATYGIHPHFAECKTEAFDFIESILEENDWRRWKLVGVGECGIDLYKSEASLQAQRYTFQQQISLALKYEKTLVVHCRSADKYKAAEDECIKAIITEMDKKGGSRELHIHRHCYTEDWPTAQKWIANFPNVVFGFTPGIENFSENQLEAVRRLPMNKIILETDAPYFKPPIFADASPAKIALPGMAVSSAIAIAEAREMELEDVLRQCYKNTRRVYRLDEDS</sequence>
<dbReference type="Gene3D" id="3.20.20.140">
    <property type="entry name" value="Metal-dependent hydrolases"/>
    <property type="match status" value="1"/>
</dbReference>
<dbReference type="PROSITE" id="PS01091">
    <property type="entry name" value="TATD_3"/>
    <property type="match status" value="1"/>
</dbReference>
<dbReference type="InterPro" id="IPR001130">
    <property type="entry name" value="TatD-like"/>
</dbReference>
<dbReference type="PANTHER" id="PTHR46363:SF1">
    <property type="entry name" value="DEOXYRIBONUCLEASE TATDN2-RELATED"/>
    <property type="match status" value="1"/>
</dbReference>
<comment type="caution">
    <text evidence="4">The sequence shown here is derived from an EMBL/GenBank/DDBJ whole genome shotgun (WGS) entry which is preliminary data.</text>
</comment>
<feature type="region of interest" description="Disordered" evidence="3">
    <location>
        <begin position="371"/>
        <end position="421"/>
    </location>
</feature>
<evidence type="ECO:0000313" key="4">
    <source>
        <dbReference type="EMBL" id="CAD6191870.1"/>
    </source>
</evidence>
<feature type="compositionally biased region" description="Basic and acidic residues" evidence="3">
    <location>
        <begin position="382"/>
        <end position="395"/>
    </location>
</feature>
<feature type="compositionally biased region" description="Polar residues" evidence="3">
    <location>
        <begin position="512"/>
        <end position="524"/>
    </location>
</feature>